<keyword evidence="2" id="KW-1185">Reference proteome</keyword>
<evidence type="ECO:0000313" key="1">
    <source>
        <dbReference type="EMBL" id="ELK36545.1"/>
    </source>
</evidence>
<dbReference type="Proteomes" id="UP000010556">
    <property type="component" value="Unassembled WGS sequence"/>
</dbReference>
<dbReference type="EMBL" id="KB101502">
    <property type="protein sequence ID" value="ELK36545.1"/>
    <property type="molecule type" value="Genomic_DNA"/>
</dbReference>
<proteinExistence type="predicted"/>
<protein>
    <submittedName>
        <fullName evidence="1">Uncharacterized protein</fullName>
    </submittedName>
</protein>
<dbReference type="AlphaFoldDB" id="L5ME59"/>
<reference evidence="2" key="1">
    <citation type="journal article" date="2013" name="Science">
        <title>Comparative analysis of bat genomes provides insight into the evolution of flight and immunity.</title>
        <authorList>
            <person name="Zhang G."/>
            <person name="Cowled C."/>
            <person name="Shi Z."/>
            <person name="Huang Z."/>
            <person name="Bishop-Lilly K.A."/>
            <person name="Fang X."/>
            <person name="Wynne J.W."/>
            <person name="Xiong Z."/>
            <person name="Baker M.L."/>
            <person name="Zhao W."/>
            <person name="Tachedjian M."/>
            <person name="Zhu Y."/>
            <person name="Zhou P."/>
            <person name="Jiang X."/>
            <person name="Ng J."/>
            <person name="Yang L."/>
            <person name="Wu L."/>
            <person name="Xiao J."/>
            <person name="Feng Y."/>
            <person name="Chen Y."/>
            <person name="Sun X."/>
            <person name="Zhang Y."/>
            <person name="Marsh G.A."/>
            <person name="Crameri G."/>
            <person name="Broder C.C."/>
            <person name="Frey K.G."/>
            <person name="Wang L.F."/>
            <person name="Wang J."/>
        </authorList>
    </citation>
    <scope>NUCLEOTIDE SEQUENCE [LARGE SCALE GENOMIC DNA]</scope>
</reference>
<organism evidence="1 2">
    <name type="scientific">Myotis davidii</name>
    <name type="common">David's myotis</name>
    <dbReference type="NCBI Taxonomy" id="225400"/>
    <lineage>
        <taxon>Eukaryota</taxon>
        <taxon>Metazoa</taxon>
        <taxon>Chordata</taxon>
        <taxon>Craniata</taxon>
        <taxon>Vertebrata</taxon>
        <taxon>Euteleostomi</taxon>
        <taxon>Mammalia</taxon>
        <taxon>Eutheria</taxon>
        <taxon>Laurasiatheria</taxon>
        <taxon>Chiroptera</taxon>
        <taxon>Yangochiroptera</taxon>
        <taxon>Vespertilionidae</taxon>
        <taxon>Myotis</taxon>
    </lineage>
</organism>
<name>L5ME59_MYODS</name>
<accession>L5ME59</accession>
<sequence>MREKHRSAASCTLPTGVHALDWNHNLGPQPRSLTGLCGAGGCDLAHPEEAMQVACQRSQPHSQVLRDLGCHHPPLIPCPSPGPSPNQVIRACWLLVAICRTIDQGRAPIWIPESPPLPVVTACTHLGLVPPTHLLHYPSTVPLSSGPIGASSTSTATHCQCRILDTHHVLCCPLGKSRCVAPPGAGGSAIPSRRPPQCRPRACGVWGGVGRAGFSEIPSCLQPQRRIQTCPVQGVVGGADGSTI</sequence>
<gene>
    <name evidence="1" type="ORF">MDA_GLEAN10001678</name>
</gene>
<evidence type="ECO:0000313" key="2">
    <source>
        <dbReference type="Proteomes" id="UP000010556"/>
    </source>
</evidence>